<evidence type="ECO:0000313" key="2">
    <source>
        <dbReference type="Proteomes" id="UP000541136"/>
    </source>
</evidence>
<dbReference type="Proteomes" id="UP000541136">
    <property type="component" value="Unassembled WGS sequence"/>
</dbReference>
<sequence length="677" mass="71182">MAVSLFNEQWYLAQNPDVARAVANGQGSAYEHFLLHGQHENRAPATLFDPVYYLARNPDVAAAVANGQGSAYEHFLLHGQSEPRAITPFLDLGAYLAANSDLAIEGLNLYQHLVTYGLHEGRDLGNGITLEQFANDPVFNAALADPARILDALARVAEVAPFLPSFQPPAGWTPAPDTPIPLDFVPLPGQLLVVPPTVIVPEGVVLPDTFKPIDEGGGGGSSSSSITILLSTDATDAHFAATITKGEVTLQPAAGDASLSDSLETPKFINLTGEALKTLSIKGDFGDAIADGRVLRFSDLGGTETGGGTSKVKTILLDLDSTDTTHQIHISISDYSHDHIGTSGLTSVTHNGATDLLGVTQINGSASSAGLNIDFSAFGLSSPMALKQLDTGSGNDTLKLATATLAGGNALTINTGSGDDKIILTGADTEERLLTFNSLGTLEADVSSLKAVNNYTWIAIEDIGTETTIKLANLDEDGNKGDLSSSVGVNTSNQFIALTGAASNYLGATLIVENMTLSSTWDYTYYVVPNDRIGLWGLGSSFDIISLSLSEGAAIGSTGNHFIDFTLEFDLDDDVGNGAEFTLVLKNLVSQGEYDNMLKALDVVAHASVTYPQDLIDPEFDLETAWDDLSFEVGEGFYNTYKWVGVTTGLDMTTDLFGGLMSILAGEGSLVMSIGPA</sequence>
<proteinExistence type="predicted"/>
<comment type="caution">
    <text evidence="1">The sequence shown here is derived from an EMBL/GenBank/DDBJ whole genome shotgun (WGS) entry which is preliminary data.</text>
</comment>
<evidence type="ECO:0008006" key="3">
    <source>
        <dbReference type="Google" id="ProtNLM"/>
    </source>
</evidence>
<name>A0A7W9TJR3_CASDE</name>
<evidence type="ECO:0000313" key="1">
    <source>
        <dbReference type="EMBL" id="MBB6081983.1"/>
    </source>
</evidence>
<dbReference type="AlphaFoldDB" id="A0A7W9TJR3"/>
<dbReference type="RefSeq" id="WP_151024690.1">
    <property type="nucleotide sequence ID" value="NZ_JACHIB010000001.1"/>
</dbReference>
<organism evidence="1 2">
    <name type="scientific">Castellaniella defragrans</name>
    <name type="common">Alcaligenes defragrans</name>
    <dbReference type="NCBI Taxonomy" id="75697"/>
    <lineage>
        <taxon>Bacteria</taxon>
        <taxon>Pseudomonadati</taxon>
        <taxon>Pseudomonadota</taxon>
        <taxon>Betaproteobacteria</taxon>
        <taxon>Burkholderiales</taxon>
        <taxon>Alcaligenaceae</taxon>
        <taxon>Castellaniella</taxon>
    </lineage>
</organism>
<dbReference type="EMBL" id="JACHIB010000001">
    <property type="protein sequence ID" value="MBB6081983.1"/>
    <property type="molecule type" value="Genomic_DNA"/>
</dbReference>
<reference evidence="1 2" key="1">
    <citation type="submission" date="2020-08" db="EMBL/GenBank/DDBJ databases">
        <title>Genomic Encyclopedia of Type Strains, Phase IV (KMG-IV): sequencing the most valuable type-strain genomes for metagenomic binning, comparative biology and taxonomic classification.</title>
        <authorList>
            <person name="Goeker M."/>
        </authorList>
    </citation>
    <scope>NUCLEOTIDE SEQUENCE [LARGE SCALE GENOMIC DNA]</scope>
    <source>
        <strain evidence="1 2">DSM 12141</strain>
    </source>
</reference>
<gene>
    <name evidence="1" type="ORF">HNR28_000001</name>
</gene>
<protein>
    <recommendedName>
        <fullName evidence="3">Calcium-binding protein</fullName>
    </recommendedName>
</protein>
<accession>A0A7W9TJR3</accession>